<dbReference type="Proteomes" id="UP000018895">
    <property type="component" value="Unassembled WGS sequence"/>
</dbReference>
<dbReference type="EMBL" id="BAUU01000041">
    <property type="protein sequence ID" value="GAE32611.1"/>
    <property type="molecule type" value="Genomic_DNA"/>
</dbReference>
<gene>
    <name evidence="4" type="ORF">JCM9152_4151</name>
</gene>
<dbReference type="PANTHER" id="PTHR43265">
    <property type="entry name" value="ESTERASE ESTD"/>
    <property type="match status" value="1"/>
</dbReference>
<dbReference type="GO" id="GO:0006508">
    <property type="term" value="P:proteolysis"/>
    <property type="evidence" value="ECO:0007669"/>
    <property type="project" value="InterPro"/>
</dbReference>
<dbReference type="InterPro" id="IPR002471">
    <property type="entry name" value="Pept_S9_AS"/>
</dbReference>
<evidence type="ECO:0000259" key="3">
    <source>
        <dbReference type="Pfam" id="PF13026"/>
    </source>
</evidence>
<dbReference type="InterPro" id="IPR029058">
    <property type="entry name" value="AB_hydrolase_fold"/>
</dbReference>
<dbReference type="Pfam" id="PF13026">
    <property type="entry name" value="DUF3887"/>
    <property type="match status" value="1"/>
</dbReference>
<proteinExistence type="predicted"/>
<evidence type="ECO:0008006" key="6">
    <source>
        <dbReference type="Google" id="ProtNLM"/>
    </source>
</evidence>
<evidence type="ECO:0000256" key="1">
    <source>
        <dbReference type="ARBA" id="ARBA00022801"/>
    </source>
</evidence>
<dbReference type="Gene3D" id="3.10.450.590">
    <property type="match status" value="1"/>
</dbReference>
<dbReference type="Gene3D" id="3.40.50.1820">
    <property type="entry name" value="alpha/beta hydrolase"/>
    <property type="match status" value="1"/>
</dbReference>
<dbReference type="InterPro" id="IPR024981">
    <property type="entry name" value="DUF3887"/>
</dbReference>
<dbReference type="InterPro" id="IPR000073">
    <property type="entry name" value="AB_hydrolase_1"/>
</dbReference>
<dbReference type="SUPFAM" id="SSF53474">
    <property type="entry name" value="alpha/beta-Hydrolases"/>
    <property type="match status" value="1"/>
</dbReference>
<keyword evidence="5" id="KW-1185">Reference proteome</keyword>
<dbReference type="PROSITE" id="PS00708">
    <property type="entry name" value="PRO_ENDOPEP_SER"/>
    <property type="match status" value="1"/>
</dbReference>
<feature type="domain" description="AB hydrolase-1" evidence="2">
    <location>
        <begin position="157"/>
        <end position="277"/>
    </location>
</feature>
<name>W4QKJ3_9BACI</name>
<comment type="caution">
    <text evidence="4">The sequence shown here is derived from an EMBL/GenBank/DDBJ whole genome shotgun (WGS) entry which is preliminary data.</text>
</comment>
<accession>W4QKJ3</accession>
<dbReference type="GO" id="GO:0052689">
    <property type="term" value="F:carboxylic ester hydrolase activity"/>
    <property type="evidence" value="ECO:0007669"/>
    <property type="project" value="TreeGrafter"/>
</dbReference>
<keyword evidence="1" id="KW-0378">Hydrolase</keyword>
<protein>
    <recommendedName>
        <fullName evidence="6">Serine aminopeptidase S33 domain-containing protein</fullName>
    </recommendedName>
</protein>
<evidence type="ECO:0000313" key="4">
    <source>
        <dbReference type="EMBL" id="GAE32611.1"/>
    </source>
</evidence>
<sequence>MLLVGCSSYSFDIDEIEDLGKEIVELLLNQEYEVVYDEYGADDWKESTSLSNVVSNWEEQIELEGQFVQLTSIDGSERGEHSVVEIDIQYTNMSVGVRMIFNKEQELAGLHRSSGQLNAVMPDSIIEEALIVGEDTNFELEGILTMPSEIDQALPAVVLVQGSGPSDRDSAVHSYKPFRDIAWGLAERGIAVLRYDKRTYSYGDQFTPEEMTHFTVHEETVEDAVLASNLLKADERIDSTNVYLAGHSQGGMLAPRIDDTGGDFAGIMILAGSPRPMWEIIYDQNIAFLESDAIEESERKSLLQEIEQHYERAQRLDDLSLEDIESTQVFGSQLIIYSIWPSIIRLIC</sequence>
<evidence type="ECO:0000259" key="2">
    <source>
        <dbReference type="Pfam" id="PF12697"/>
    </source>
</evidence>
<dbReference type="AlphaFoldDB" id="W4QKJ3"/>
<organism evidence="4 5">
    <name type="scientific">Halalkalibacter hemicellulosilyticusJCM 9152</name>
    <dbReference type="NCBI Taxonomy" id="1236971"/>
    <lineage>
        <taxon>Bacteria</taxon>
        <taxon>Bacillati</taxon>
        <taxon>Bacillota</taxon>
        <taxon>Bacilli</taxon>
        <taxon>Bacillales</taxon>
        <taxon>Bacillaceae</taxon>
        <taxon>Halalkalibacter</taxon>
    </lineage>
</organism>
<evidence type="ECO:0000313" key="5">
    <source>
        <dbReference type="Proteomes" id="UP000018895"/>
    </source>
</evidence>
<reference evidence="4" key="1">
    <citation type="journal article" date="2014" name="Genome Announc.">
        <title>Draft Genome Sequences of Three Alkaliphilic Bacillus Strains, Bacillus wakoensis JCM 9140T, Bacillus akibai JCM 9157T, and Bacillus hemicellulosilyticus JCM 9152T.</title>
        <authorList>
            <person name="Yuki M."/>
            <person name="Oshima K."/>
            <person name="Suda W."/>
            <person name="Oshida Y."/>
            <person name="Kitamura K."/>
            <person name="Iida T."/>
            <person name="Hattori M."/>
            <person name="Ohkuma M."/>
        </authorList>
    </citation>
    <scope>NUCLEOTIDE SEQUENCE [LARGE SCALE GENOMIC DNA]</scope>
    <source>
        <strain evidence="4">JCM 9152</strain>
    </source>
</reference>
<dbReference type="Pfam" id="PF12697">
    <property type="entry name" value="Abhydrolase_6"/>
    <property type="match status" value="1"/>
</dbReference>
<dbReference type="GO" id="GO:0004252">
    <property type="term" value="F:serine-type endopeptidase activity"/>
    <property type="evidence" value="ECO:0007669"/>
    <property type="project" value="InterPro"/>
</dbReference>
<dbReference type="PANTHER" id="PTHR43265:SF1">
    <property type="entry name" value="ESTERASE ESTD"/>
    <property type="match status" value="1"/>
</dbReference>
<feature type="domain" description="DUF3887" evidence="3">
    <location>
        <begin position="21"/>
        <end position="110"/>
    </location>
</feature>
<dbReference type="InterPro" id="IPR053145">
    <property type="entry name" value="AB_hydrolase_Est10"/>
</dbReference>
<dbReference type="STRING" id="1236971.JCM9152_4151"/>